<accession>K9FED8</accession>
<evidence type="ECO:0000313" key="3">
    <source>
        <dbReference type="Proteomes" id="UP000009882"/>
    </source>
</evidence>
<dbReference type="HOGENOM" id="CLU_2705596_0_0_1"/>
<dbReference type="AlphaFoldDB" id="K9FED8"/>
<dbReference type="Proteomes" id="UP000009882">
    <property type="component" value="Unassembled WGS sequence"/>
</dbReference>
<keyword evidence="3" id="KW-1185">Reference proteome</keyword>
<proteinExistence type="predicted"/>
<dbReference type="OrthoDB" id="10360763at2759"/>
<dbReference type="InParanoid" id="K9FED8"/>
<sequence>MTNTETQTSMSPHNMRVPAQDSASIRTMFDNGDTHNVPDAVESSRDSAEIKPERSSNETESLIVDWDGPNDPA</sequence>
<reference evidence="3" key="1">
    <citation type="journal article" date="2012" name="BMC Genomics">
        <title>Genome sequence of the necrotrophic fungus Penicillium digitatum, the main postharvest pathogen of citrus.</title>
        <authorList>
            <person name="Marcet-Houben M."/>
            <person name="Ballester A.-R."/>
            <person name="de la Fuente B."/>
            <person name="Harries E."/>
            <person name="Marcos J.F."/>
            <person name="Gonzalez-Candelas L."/>
            <person name="Gabaldon T."/>
        </authorList>
    </citation>
    <scope>NUCLEOTIDE SEQUENCE [LARGE SCALE GENOMIC DNA]</scope>
    <source>
        <strain evidence="3">PHI26 / CECT 20796</strain>
    </source>
</reference>
<organism evidence="2 3">
    <name type="scientific">Penicillium digitatum (strain PHI26 / CECT 20796)</name>
    <name type="common">Green mold</name>
    <dbReference type="NCBI Taxonomy" id="1170229"/>
    <lineage>
        <taxon>Eukaryota</taxon>
        <taxon>Fungi</taxon>
        <taxon>Dikarya</taxon>
        <taxon>Ascomycota</taxon>
        <taxon>Pezizomycotina</taxon>
        <taxon>Eurotiomycetes</taxon>
        <taxon>Eurotiomycetidae</taxon>
        <taxon>Eurotiales</taxon>
        <taxon>Aspergillaceae</taxon>
        <taxon>Penicillium</taxon>
    </lineage>
</organism>
<evidence type="ECO:0000313" key="2">
    <source>
        <dbReference type="EMBL" id="EKV06537.1"/>
    </source>
</evidence>
<protein>
    <submittedName>
        <fullName evidence="2">Uncharacterized protein</fullName>
    </submittedName>
</protein>
<feature type="region of interest" description="Disordered" evidence="1">
    <location>
        <begin position="1"/>
        <end position="73"/>
    </location>
</feature>
<evidence type="ECO:0000256" key="1">
    <source>
        <dbReference type="SAM" id="MobiDB-lite"/>
    </source>
</evidence>
<gene>
    <name evidence="2" type="ORF">PDIG_77340</name>
</gene>
<feature type="compositionally biased region" description="Basic and acidic residues" evidence="1">
    <location>
        <begin position="42"/>
        <end position="57"/>
    </location>
</feature>
<feature type="compositionally biased region" description="Polar residues" evidence="1">
    <location>
        <begin position="1"/>
        <end position="12"/>
    </location>
</feature>
<dbReference type="EMBL" id="AKCT01000285">
    <property type="protein sequence ID" value="EKV06537.1"/>
    <property type="molecule type" value="Genomic_DNA"/>
</dbReference>
<name>K9FED8_PEND2</name>
<comment type="caution">
    <text evidence="2">The sequence shown here is derived from an EMBL/GenBank/DDBJ whole genome shotgun (WGS) entry which is preliminary data.</text>
</comment>